<gene>
    <name evidence="5" type="ORF">IW15_03085</name>
</gene>
<dbReference type="Pfam" id="PF00589">
    <property type="entry name" value="Phage_integrase"/>
    <property type="match status" value="1"/>
</dbReference>
<dbReference type="Pfam" id="PF17293">
    <property type="entry name" value="Arm-DNA-bind_5"/>
    <property type="match status" value="1"/>
</dbReference>
<dbReference type="Proteomes" id="UP000028705">
    <property type="component" value="Unassembled WGS sequence"/>
</dbReference>
<dbReference type="OrthoDB" id="1094492at2"/>
<dbReference type="PROSITE" id="PS51898">
    <property type="entry name" value="TYR_RECOMBINASE"/>
    <property type="match status" value="1"/>
</dbReference>
<dbReference type="InterPro" id="IPR025269">
    <property type="entry name" value="SAM-like_dom"/>
</dbReference>
<evidence type="ECO:0000256" key="3">
    <source>
        <dbReference type="ARBA" id="ARBA00023172"/>
    </source>
</evidence>
<proteinExistence type="inferred from homology"/>
<dbReference type="Gene3D" id="1.10.443.10">
    <property type="entry name" value="Intergrase catalytic core"/>
    <property type="match status" value="1"/>
</dbReference>
<dbReference type="InterPro" id="IPR035386">
    <property type="entry name" value="Arm-DNA-bind_5"/>
</dbReference>
<dbReference type="Gene3D" id="1.10.150.130">
    <property type="match status" value="1"/>
</dbReference>
<dbReference type="GO" id="GO:0015074">
    <property type="term" value="P:DNA integration"/>
    <property type="evidence" value="ECO:0007669"/>
    <property type="project" value="InterPro"/>
</dbReference>
<keyword evidence="2" id="KW-0238">DNA-binding</keyword>
<dbReference type="eggNOG" id="COG0582">
    <property type="taxonomic scope" value="Bacteria"/>
</dbReference>
<evidence type="ECO:0000313" key="6">
    <source>
        <dbReference type="Proteomes" id="UP000028705"/>
    </source>
</evidence>
<dbReference type="GO" id="GO:0006310">
    <property type="term" value="P:DNA recombination"/>
    <property type="evidence" value="ECO:0007669"/>
    <property type="project" value="UniProtKB-KW"/>
</dbReference>
<evidence type="ECO:0000256" key="2">
    <source>
        <dbReference type="ARBA" id="ARBA00023125"/>
    </source>
</evidence>
<organism evidence="5 6">
    <name type="scientific">Chryseobacterium soli</name>
    <dbReference type="NCBI Taxonomy" id="445961"/>
    <lineage>
        <taxon>Bacteria</taxon>
        <taxon>Pseudomonadati</taxon>
        <taxon>Bacteroidota</taxon>
        <taxon>Flavobacteriia</taxon>
        <taxon>Flavobacteriales</taxon>
        <taxon>Weeksellaceae</taxon>
        <taxon>Chryseobacterium group</taxon>
        <taxon>Chryseobacterium</taxon>
    </lineage>
</organism>
<keyword evidence="6" id="KW-1185">Reference proteome</keyword>
<evidence type="ECO:0000313" key="5">
    <source>
        <dbReference type="EMBL" id="KFF14436.1"/>
    </source>
</evidence>
<feature type="domain" description="Tyr recombinase" evidence="4">
    <location>
        <begin position="207"/>
        <end position="396"/>
    </location>
</feature>
<dbReference type="InterPro" id="IPR002104">
    <property type="entry name" value="Integrase_catalytic"/>
</dbReference>
<dbReference type="SUPFAM" id="SSF56349">
    <property type="entry name" value="DNA breaking-rejoining enzymes"/>
    <property type="match status" value="1"/>
</dbReference>
<dbReference type="PANTHER" id="PTHR30349:SF64">
    <property type="entry name" value="PROPHAGE INTEGRASE INTD-RELATED"/>
    <property type="match status" value="1"/>
</dbReference>
<dbReference type="InterPro" id="IPR011010">
    <property type="entry name" value="DNA_brk_join_enz"/>
</dbReference>
<dbReference type="Pfam" id="PF13102">
    <property type="entry name" value="Phage_int_SAM_5"/>
    <property type="match status" value="1"/>
</dbReference>
<name>A0A086ACM2_9FLAO</name>
<evidence type="ECO:0000256" key="1">
    <source>
        <dbReference type="ARBA" id="ARBA00008857"/>
    </source>
</evidence>
<dbReference type="PANTHER" id="PTHR30349">
    <property type="entry name" value="PHAGE INTEGRASE-RELATED"/>
    <property type="match status" value="1"/>
</dbReference>
<comment type="caution">
    <text evidence="5">The sequence shown here is derived from an EMBL/GenBank/DDBJ whole genome shotgun (WGS) entry which is preliminary data.</text>
</comment>
<evidence type="ECO:0000259" key="4">
    <source>
        <dbReference type="PROSITE" id="PS51898"/>
    </source>
</evidence>
<dbReference type="AlphaFoldDB" id="A0A086ACM2"/>
<dbReference type="RefSeq" id="WP_034709187.1">
    <property type="nucleotide sequence ID" value="NZ_JPRH01000001.1"/>
</dbReference>
<dbReference type="CDD" id="cd01185">
    <property type="entry name" value="INTN1_C_like"/>
    <property type="match status" value="1"/>
</dbReference>
<protein>
    <recommendedName>
        <fullName evidence="4">Tyr recombinase domain-containing protein</fullName>
    </recommendedName>
</protein>
<dbReference type="EMBL" id="JPRH01000001">
    <property type="protein sequence ID" value="KFF14436.1"/>
    <property type="molecule type" value="Genomic_DNA"/>
</dbReference>
<dbReference type="InterPro" id="IPR050090">
    <property type="entry name" value="Tyrosine_recombinase_XerCD"/>
</dbReference>
<reference evidence="5 6" key="1">
    <citation type="submission" date="2014-07" db="EMBL/GenBank/DDBJ databases">
        <title>Genome of Chryseobacterium soli DSM 19298.</title>
        <authorList>
            <person name="Stropko S.J."/>
            <person name="Pipes S.E."/>
            <person name="Newman J."/>
        </authorList>
    </citation>
    <scope>NUCLEOTIDE SEQUENCE [LARGE SCALE GENOMIC DNA]</scope>
    <source>
        <strain evidence="5 6">DSM 19298</strain>
    </source>
</reference>
<accession>A0A086ACM2</accession>
<dbReference type="InterPro" id="IPR010998">
    <property type="entry name" value="Integrase_recombinase_N"/>
</dbReference>
<sequence length="399" mass="46093">MATYKRILKNKPNANGTLPIIFRVYKDDLNSEFSTPFRIQKSQWDVNNLLVKSNYQGYKGINDTLNQISDKLAVVINRLESEGNFFTAKDIVDELKKGFIDRKSKKITNFIEILGELKKTKKANSANIVRDTINKLKQFRGDDIPVSTINFEFVKGYDGFLALTHDVGGLGVRMRDLRARYNEAVKLGLVDDLQPFKHYSIKVNKNKRRIAITKEEIDKFFAFNYDEYPRYKLSYLTFVFSYYSAGMNFTDVCKLKKGQIGDELSYKRSKTSKPIKVPLYERTKEILKELLTVPKESNGYVFPYLTDFHQSDSQINNRIKKTRTQYNKDIKFIAGKVGITANLTSYVVRHSFATILYHSGNVPIELIKELLGHDNVAITEAYLKEFSTDAMKQLTEQYL</sequence>
<comment type="similarity">
    <text evidence="1">Belongs to the 'phage' integrase family.</text>
</comment>
<keyword evidence="3" id="KW-0233">DNA recombination</keyword>
<dbReference type="GO" id="GO:0003677">
    <property type="term" value="F:DNA binding"/>
    <property type="evidence" value="ECO:0007669"/>
    <property type="project" value="UniProtKB-KW"/>
</dbReference>
<dbReference type="InterPro" id="IPR013762">
    <property type="entry name" value="Integrase-like_cat_sf"/>
</dbReference>
<dbReference type="STRING" id="445961.IW15_03085"/>